<evidence type="ECO:0000313" key="3">
    <source>
        <dbReference type="Proteomes" id="UP000199095"/>
    </source>
</evidence>
<evidence type="ECO:0000259" key="1">
    <source>
        <dbReference type="PROSITE" id="PS50206"/>
    </source>
</evidence>
<protein>
    <submittedName>
        <fullName evidence="2">Rhodanese-related sulfurtransferase</fullName>
    </submittedName>
</protein>
<dbReference type="PANTHER" id="PTHR43031">
    <property type="entry name" value="FAD-DEPENDENT OXIDOREDUCTASE"/>
    <property type="match status" value="1"/>
</dbReference>
<reference evidence="3" key="1">
    <citation type="submission" date="2016-10" db="EMBL/GenBank/DDBJ databases">
        <authorList>
            <person name="Varghese N."/>
            <person name="Submissions S."/>
        </authorList>
    </citation>
    <scope>NUCLEOTIDE SEQUENCE [LARGE SCALE GENOMIC DNA]</scope>
    <source>
        <strain evidence="3">CGMCC 1.3566</strain>
    </source>
</reference>
<keyword evidence="3" id="KW-1185">Reference proteome</keyword>
<organism evidence="2 3">
    <name type="scientific">Salinibacillus kushneri</name>
    <dbReference type="NCBI Taxonomy" id="237682"/>
    <lineage>
        <taxon>Bacteria</taxon>
        <taxon>Bacillati</taxon>
        <taxon>Bacillota</taxon>
        <taxon>Bacilli</taxon>
        <taxon>Bacillales</taxon>
        <taxon>Bacillaceae</taxon>
        <taxon>Salinibacillus</taxon>
    </lineage>
</organism>
<dbReference type="InterPro" id="IPR036873">
    <property type="entry name" value="Rhodanese-like_dom_sf"/>
</dbReference>
<dbReference type="InterPro" id="IPR050229">
    <property type="entry name" value="GlpE_sulfurtransferase"/>
</dbReference>
<dbReference type="CDD" id="cd00158">
    <property type="entry name" value="RHOD"/>
    <property type="match status" value="1"/>
</dbReference>
<dbReference type="SUPFAM" id="SSF52821">
    <property type="entry name" value="Rhodanese/Cell cycle control phosphatase"/>
    <property type="match status" value="1"/>
</dbReference>
<dbReference type="Gene3D" id="3.40.250.10">
    <property type="entry name" value="Rhodanese-like domain"/>
    <property type="match status" value="1"/>
</dbReference>
<name>A0A1H9Y389_9BACI</name>
<feature type="domain" description="Rhodanese" evidence="1">
    <location>
        <begin position="18"/>
        <end position="101"/>
    </location>
</feature>
<dbReference type="AlphaFoldDB" id="A0A1H9Y389"/>
<dbReference type="RefSeq" id="WP_093130701.1">
    <property type="nucleotide sequence ID" value="NZ_FOHJ01000001.1"/>
</dbReference>
<proteinExistence type="predicted"/>
<dbReference type="STRING" id="237682.SAMN05421676_1012"/>
<dbReference type="Proteomes" id="UP000199095">
    <property type="component" value="Unassembled WGS sequence"/>
</dbReference>
<dbReference type="InterPro" id="IPR001763">
    <property type="entry name" value="Rhodanese-like_dom"/>
</dbReference>
<dbReference type="EMBL" id="FOHJ01000001">
    <property type="protein sequence ID" value="SES63191.1"/>
    <property type="molecule type" value="Genomic_DNA"/>
</dbReference>
<keyword evidence="2" id="KW-0808">Transferase</keyword>
<dbReference type="PANTHER" id="PTHR43031:SF17">
    <property type="entry name" value="SULFURTRANSFERASE YTWF-RELATED"/>
    <property type="match status" value="1"/>
</dbReference>
<dbReference type="OrthoDB" id="9800872at2"/>
<dbReference type="Pfam" id="PF00581">
    <property type="entry name" value="Rhodanese"/>
    <property type="match status" value="1"/>
</dbReference>
<gene>
    <name evidence="2" type="ORF">SAMN05421676_1012</name>
</gene>
<dbReference type="PROSITE" id="PS50206">
    <property type="entry name" value="RHODANESE_3"/>
    <property type="match status" value="1"/>
</dbReference>
<evidence type="ECO:0000313" key="2">
    <source>
        <dbReference type="EMBL" id="SES63191.1"/>
    </source>
</evidence>
<dbReference type="GO" id="GO:0016740">
    <property type="term" value="F:transferase activity"/>
    <property type="evidence" value="ECO:0007669"/>
    <property type="project" value="UniProtKB-KW"/>
</dbReference>
<dbReference type="SMART" id="SM00450">
    <property type="entry name" value="RHOD"/>
    <property type="match status" value="1"/>
</dbReference>
<sequence>MADEIKEISPEEVEESLERNKYTIIDVREQEEVQQGMIKGARHIPLQQIPESLDQLEKNEEYVLVCRSGRRSYNASQYLQEQGYNVRNMVGGMLNWKGEVTF</sequence>
<accession>A0A1H9Y389</accession>